<dbReference type="InterPro" id="IPR000595">
    <property type="entry name" value="cNMP-bd_dom"/>
</dbReference>
<dbReference type="GO" id="GO:0003677">
    <property type="term" value="F:DNA binding"/>
    <property type="evidence" value="ECO:0007669"/>
    <property type="project" value="UniProtKB-KW"/>
</dbReference>
<dbReference type="PROSITE" id="PS50042">
    <property type="entry name" value="CNMP_BINDING_3"/>
    <property type="match status" value="1"/>
</dbReference>
<evidence type="ECO:0000256" key="4">
    <source>
        <dbReference type="ARBA" id="ARBA00023163"/>
    </source>
</evidence>
<evidence type="ECO:0000256" key="1">
    <source>
        <dbReference type="ARBA" id="ARBA00023015"/>
    </source>
</evidence>
<sequence>MKKLSQKNINDYLQLQPIDRLFSFDIIPYIELHDFERDEYIIKEGRSPDYLYYVISGKAKIYYTQENGKVTLLNFITTGSFIGEIELLQQEHHSKGIQTSSKMRCFAIPVEQTKELLFADARFLRHLSTFLSYKATTLATKYSQGLTFPFEHRLAEFLLLSSDAGYYRERHTEVCEYLGVSYRHLLHVLAQFVTKGLIAKNQRGYQILQPALLRDMATTTHQLDVTPLQLAQSQNKR</sequence>
<comment type="caution">
    <text evidence="6">The sequence shown here is derived from an EMBL/GenBank/DDBJ whole genome shotgun (WGS) entry which is preliminary data.</text>
</comment>
<evidence type="ECO:0000259" key="5">
    <source>
        <dbReference type="PROSITE" id="PS50042"/>
    </source>
</evidence>
<dbReference type="GO" id="GO:0006355">
    <property type="term" value="P:regulation of DNA-templated transcription"/>
    <property type="evidence" value="ECO:0007669"/>
    <property type="project" value="InterPro"/>
</dbReference>
<dbReference type="InterPro" id="IPR018490">
    <property type="entry name" value="cNMP-bd_dom_sf"/>
</dbReference>
<dbReference type="Pfam" id="PF00027">
    <property type="entry name" value="cNMP_binding"/>
    <property type="match status" value="1"/>
</dbReference>
<protein>
    <submittedName>
        <fullName evidence="6">Transcriptional regulator YeiL</fullName>
    </submittedName>
</protein>
<dbReference type="InterPro" id="IPR012318">
    <property type="entry name" value="HTH_CRP"/>
</dbReference>
<keyword evidence="2" id="KW-0238">DNA-binding</keyword>
<dbReference type="NCBIfam" id="NF007707">
    <property type="entry name" value="PRK10402.1"/>
    <property type="match status" value="1"/>
</dbReference>
<evidence type="ECO:0000256" key="2">
    <source>
        <dbReference type="ARBA" id="ARBA00023125"/>
    </source>
</evidence>
<evidence type="ECO:0000313" key="6">
    <source>
        <dbReference type="EMBL" id="PWI24503.1"/>
    </source>
</evidence>
<dbReference type="OrthoDB" id="581021at2"/>
<evidence type="ECO:0000313" key="7">
    <source>
        <dbReference type="Proteomes" id="UP000245938"/>
    </source>
</evidence>
<evidence type="ECO:0000256" key="3">
    <source>
        <dbReference type="ARBA" id="ARBA00023159"/>
    </source>
</evidence>
<dbReference type="AlphaFoldDB" id="A0A2U3AIY0"/>
<dbReference type="PANTHER" id="PTHR47823:SF9">
    <property type="entry name" value="CHROMOSOME UNDETERMINED SCAFFOLD_10, WHOLE GENOME SHOTGUN SEQUENCE"/>
    <property type="match status" value="1"/>
</dbReference>
<dbReference type="SUPFAM" id="SSF46785">
    <property type="entry name" value="Winged helix' DNA-binding domain"/>
    <property type="match status" value="1"/>
</dbReference>
<gene>
    <name evidence="6" type="ORF">DEX24_12995</name>
</gene>
<name>A0A2U3AIY0_9BACL</name>
<dbReference type="EMBL" id="QFVR01000020">
    <property type="protein sequence ID" value="PWI24503.1"/>
    <property type="molecule type" value="Genomic_DNA"/>
</dbReference>
<accession>A0A2U3AIY0</accession>
<dbReference type="Gene3D" id="2.60.120.10">
    <property type="entry name" value="Jelly Rolls"/>
    <property type="match status" value="1"/>
</dbReference>
<dbReference type="CDD" id="cd00038">
    <property type="entry name" value="CAP_ED"/>
    <property type="match status" value="1"/>
</dbReference>
<keyword evidence="7" id="KW-1185">Reference proteome</keyword>
<feature type="domain" description="Cyclic nucleotide-binding" evidence="5">
    <location>
        <begin position="14"/>
        <end position="117"/>
    </location>
</feature>
<keyword evidence="1" id="KW-0805">Transcription regulation</keyword>
<dbReference type="RefSeq" id="WP_109306844.1">
    <property type="nucleotide sequence ID" value="NZ_BJUF01000011.1"/>
</dbReference>
<dbReference type="Proteomes" id="UP000245938">
    <property type="component" value="Unassembled WGS sequence"/>
</dbReference>
<dbReference type="InterPro" id="IPR036390">
    <property type="entry name" value="WH_DNA-bd_sf"/>
</dbReference>
<dbReference type="PANTHER" id="PTHR47823">
    <property type="entry name" value="ION_TRANS DOMAIN-CONTAINING PROTEIN"/>
    <property type="match status" value="1"/>
</dbReference>
<dbReference type="SMART" id="SM00100">
    <property type="entry name" value="cNMP"/>
    <property type="match status" value="1"/>
</dbReference>
<organism evidence="6 7">
    <name type="scientific">Kurthia sibirica</name>
    <dbReference type="NCBI Taxonomy" id="202750"/>
    <lineage>
        <taxon>Bacteria</taxon>
        <taxon>Bacillati</taxon>
        <taxon>Bacillota</taxon>
        <taxon>Bacilli</taxon>
        <taxon>Bacillales</taxon>
        <taxon>Caryophanaceae</taxon>
        <taxon>Kurthia</taxon>
    </lineage>
</organism>
<keyword evidence="3" id="KW-0010">Activator</keyword>
<dbReference type="Pfam" id="PF13545">
    <property type="entry name" value="HTH_Crp_2"/>
    <property type="match status" value="1"/>
</dbReference>
<reference evidence="6 7" key="1">
    <citation type="submission" date="2018-05" db="EMBL/GenBank/DDBJ databases">
        <title>Kurthia sibirica genome sequence.</title>
        <authorList>
            <person name="Maclea K.S."/>
            <person name="Goen A.E."/>
        </authorList>
    </citation>
    <scope>NUCLEOTIDE SEQUENCE [LARGE SCALE GENOMIC DNA]</scope>
    <source>
        <strain evidence="6 7">ATCC 49154</strain>
    </source>
</reference>
<dbReference type="InterPro" id="IPR014710">
    <property type="entry name" value="RmlC-like_jellyroll"/>
</dbReference>
<proteinExistence type="predicted"/>
<dbReference type="SUPFAM" id="SSF51206">
    <property type="entry name" value="cAMP-binding domain-like"/>
    <property type="match status" value="1"/>
</dbReference>
<keyword evidence="4" id="KW-0804">Transcription</keyword>